<evidence type="ECO:0000313" key="2">
    <source>
        <dbReference type="EMBL" id="PWE56216.1"/>
    </source>
</evidence>
<organism evidence="2 3">
    <name type="scientific">Metarhizobium album</name>
    <dbReference type="NCBI Taxonomy" id="2182425"/>
    <lineage>
        <taxon>Bacteria</taxon>
        <taxon>Pseudomonadati</taxon>
        <taxon>Pseudomonadota</taxon>
        <taxon>Alphaproteobacteria</taxon>
        <taxon>Hyphomicrobiales</taxon>
        <taxon>Rhizobiaceae</taxon>
        <taxon>Metarhizobium</taxon>
    </lineage>
</organism>
<gene>
    <name evidence="2" type="ORF">DEM27_12370</name>
</gene>
<dbReference type="EMBL" id="QFBC01000004">
    <property type="protein sequence ID" value="PWE56216.1"/>
    <property type="molecule type" value="Genomic_DNA"/>
</dbReference>
<protein>
    <submittedName>
        <fullName evidence="2">Uncharacterized protein</fullName>
    </submittedName>
</protein>
<name>A0A2U2DSB2_9HYPH</name>
<keyword evidence="3" id="KW-1185">Reference proteome</keyword>
<dbReference type="Proteomes" id="UP000245252">
    <property type="component" value="Unassembled WGS sequence"/>
</dbReference>
<comment type="caution">
    <text evidence="2">The sequence shown here is derived from an EMBL/GenBank/DDBJ whole genome shotgun (WGS) entry which is preliminary data.</text>
</comment>
<evidence type="ECO:0000256" key="1">
    <source>
        <dbReference type="SAM" id="MobiDB-lite"/>
    </source>
</evidence>
<evidence type="ECO:0000313" key="3">
    <source>
        <dbReference type="Proteomes" id="UP000245252"/>
    </source>
</evidence>
<sequence length="420" mass="45188">MLLPTQQAGGDFLTGFMRNMLEQIEERRAEDAEKASGTKSTKDDDLLKAKIKSDKARQTANAKINEHFFGALQNDQNRMAELISRFSNALGVAQADGETATDFADRLQDALTLVGTVAKNYSNGDAIPIGLKTLKVSTEDLVAVLDGTFPEGEEPSSMTLYAARIVSAAGVSTSSDTFYDDVVKALTDYRQTLANSVEDVEKQSGLTDLGISAAQLIEAIRHPWGETARAVTKALDDQAVQDKTLTKDIAKAIQRLEDVADPKTLAELKVERTETDPTQVEDEETRQEREADIKTQEVFEKVEDVKDAQDAISESNAAQPGPGEAEPAADATEIIQALAASAEAIEQSDDSSKAETAEEPSAVDDGDPKTLSRDEQIAIVVEHTPESAMQAAAEAANDIVAVSVDEIGIYEILKKQKQAA</sequence>
<reference evidence="2 3" key="1">
    <citation type="submission" date="2018-05" db="EMBL/GenBank/DDBJ databases">
        <title>The draft genome of strain NS-104.</title>
        <authorList>
            <person name="Hang P."/>
            <person name="Jiang J."/>
        </authorList>
    </citation>
    <scope>NUCLEOTIDE SEQUENCE [LARGE SCALE GENOMIC DNA]</scope>
    <source>
        <strain evidence="2 3">NS-104</strain>
    </source>
</reference>
<dbReference type="AlphaFoldDB" id="A0A2U2DSB2"/>
<dbReference type="RefSeq" id="WP_109458536.1">
    <property type="nucleotide sequence ID" value="NZ_QFBC01000004.1"/>
</dbReference>
<feature type="region of interest" description="Disordered" evidence="1">
    <location>
        <begin position="270"/>
        <end position="297"/>
    </location>
</feature>
<proteinExistence type="predicted"/>
<accession>A0A2U2DSB2</accession>
<feature type="compositionally biased region" description="Basic and acidic residues" evidence="1">
    <location>
        <begin position="286"/>
        <end position="297"/>
    </location>
</feature>
<dbReference type="OrthoDB" id="8418607at2"/>
<feature type="region of interest" description="Disordered" evidence="1">
    <location>
        <begin position="341"/>
        <end position="373"/>
    </location>
</feature>